<dbReference type="PANTHER" id="PTHR10924">
    <property type="entry name" value="MAJOR FACILITATOR SUPERFAMILY PROTEIN-RELATED"/>
    <property type="match status" value="1"/>
</dbReference>
<dbReference type="AlphaFoldDB" id="A0A814A913"/>
<reference evidence="6" key="1">
    <citation type="submission" date="2021-02" db="EMBL/GenBank/DDBJ databases">
        <authorList>
            <person name="Nowell W R."/>
        </authorList>
    </citation>
    <scope>NUCLEOTIDE SEQUENCE</scope>
</reference>
<evidence type="ECO:0000256" key="5">
    <source>
        <dbReference type="SAM" id="Phobius"/>
    </source>
</evidence>
<dbReference type="Pfam" id="PF07690">
    <property type="entry name" value="MFS_1"/>
    <property type="match status" value="1"/>
</dbReference>
<evidence type="ECO:0000256" key="2">
    <source>
        <dbReference type="ARBA" id="ARBA00022692"/>
    </source>
</evidence>
<evidence type="ECO:0000313" key="7">
    <source>
        <dbReference type="EMBL" id="CAF0924999.1"/>
    </source>
</evidence>
<dbReference type="PANTHER" id="PTHR10924:SF6">
    <property type="entry name" value="SOLUTE CARRIER FAMILY 49 MEMBER A3"/>
    <property type="match status" value="1"/>
</dbReference>
<comment type="subcellular location">
    <subcellularLocation>
        <location evidence="1">Membrane</location>
        <topology evidence="1">Multi-pass membrane protein</topology>
    </subcellularLocation>
</comment>
<keyword evidence="4 5" id="KW-0472">Membrane</keyword>
<feature type="transmembrane region" description="Helical" evidence="5">
    <location>
        <begin position="278"/>
        <end position="301"/>
    </location>
</feature>
<evidence type="ECO:0000313" key="8">
    <source>
        <dbReference type="Proteomes" id="UP000663854"/>
    </source>
</evidence>
<proteinExistence type="predicted"/>
<feature type="transmembrane region" description="Helical" evidence="5">
    <location>
        <begin position="114"/>
        <end position="139"/>
    </location>
</feature>
<comment type="caution">
    <text evidence="6">The sequence shown here is derived from an EMBL/GenBank/DDBJ whole genome shotgun (WGS) entry which is preliminary data.</text>
</comment>
<evidence type="ECO:0000256" key="3">
    <source>
        <dbReference type="ARBA" id="ARBA00022989"/>
    </source>
</evidence>
<evidence type="ECO:0000313" key="6">
    <source>
        <dbReference type="EMBL" id="CAF0910727.1"/>
    </source>
</evidence>
<keyword evidence="9" id="KW-1185">Reference proteome</keyword>
<feature type="transmembrane region" description="Helical" evidence="5">
    <location>
        <begin position="183"/>
        <end position="206"/>
    </location>
</feature>
<sequence length="319" mass="35118">MIPVSQLSCLWFSPNERTRATTVAIMANSFGSTASFLINPSIVARPTNLPYLLYFHFALALLAAIPALIYFPAEPQTPPSHAAQILMRGKEKNTDSDLKTYIKDLRQCVTNRSFVLLVTVGGLMGGTFAIWTGLFSTILAFENYSEKQAGWFAFGSSFGSIVGGFCMSALADIPRFQRSLKTFILLALIGCLLSVMWFQLSIRTIFYNVPILGSNQVTIGISLILVGVCRGAALPLIYESLAEITFPLPESLSASVLLQLMNITAVILLFSTTGRYKLMNLIVVITNLVSVIMVVFVRVSYKRRNEDGRMKNETILGLD</sequence>
<evidence type="ECO:0000313" key="9">
    <source>
        <dbReference type="Proteomes" id="UP000663870"/>
    </source>
</evidence>
<feature type="transmembrane region" description="Helical" evidence="5">
    <location>
        <begin position="218"/>
        <end position="238"/>
    </location>
</feature>
<feature type="transmembrane region" description="Helical" evidence="5">
    <location>
        <begin position="20"/>
        <end position="39"/>
    </location>
</feature>
<evidence type="ECO:0000256" key="4">
    <source>
        <dbReference type="ARBA" id="ARBA00023136"/>
    </source>
</evidence>
<dbReference type="InterPro" id="IPR049680">
    <property type="entry name" value="FLVCR1-2_SLC49-like"/>
</dbReference>
<keyword evidence="3 5" id="KW-1133">Transmembrane helix</keyword>
<dbReference type="SUPFAM" id="SSF103473">
    <property type="entry name" value="MFS general substrate transporter"/>
    <property type="match status" value="1"/>
</dbReference>
<name>A0A814A913_9BILA</name>
<dbReference type="Proteomes" id="UP000663854">
    <property type="component" value="Unassembled WGS sequence"/>
</dbReference>
<feature type="transmembrane region" description="Helical" evidence="5">
    <location>
        <begin position="151"/>
        <end position="171"/>
    </location>
</feature>
<accession>A0A814A913</accession>
<organism evidence="6 8">
    <name type="scientific">Rotaria sordida</name>
    <dbReference type="NCBI Taxonomy" id="392033"/>
    <lineage>
        <taxon>Eukaryota</taxon>
        <taxon>Metazoa</taxon>
        <taxon>Spiralia</taxon>
        <taxon>Gnathifera</taxon>
        <taxon>Rotifera</taxon>
        <taxon>Eurotatoria</taxon>
        <taxon>Bdelloidea</taxon>
        <taxon>Philodinida</taxon>
        <taxon>Philodinidae</taxon>
        <taxon>Rotaria</taxon>
    </lineage>
</organism>
<dbReference type="Proteomes" id="UP000663870">
    <property type="component" value="Unassembled WGS sequence"/>
</dbReference>
<dbReference type="InterPro" id="IPR011701">
    <property type="entry name" value="MFS"/>
</dbReference>
<dbReference type="GO" id="GO:0016020">
    <property type="term" value="C:membrane"/>
    <property type="evidence" value="ECO:0007669"/>
    <property type="project" value="UniProtKB-SubCell"/>
</dbReference>
<dbReference type="InterPro" id="IPR036259">
    <property type="entry name" value="MFS_trans_sf"/>
</dbReference>
<dbReference type="EMBL" id="CAJNOL010000196">
    <property type="protein sequence ID" value="CAF0924999.1"/>
    <property type="molecule type" value="Genomic_DNA"/>
</dbReference>
<evidence type="ECO:0008006" key="10">
    <source>
        <dbReference type="Google" id="ProtNLM"/>
    </source>
</evidence>
<feature type="transmembrane region" description="Helical" evidence="5">
    <location>
        <begin position="250"/>
        <end position="272"/>
    </location>
</feature>
<keyword evidence="2 5" id="KW-0812">Transmembrane</keyword>
<protein>
    <recommendedName>
        <fullName evidence="10">Major facilitator superfamily (MFS) profile domain-containing protein</fullName>
    </recommendedName>
</protein>
<gene>
    <name evidence="7" type="ORF">JXQ802_LOCUS10323</name>
    <name evidence="6" type="ORF">PYM288_LOCUS10003</name>
</gene>
<feature type="transmembrane region" description="Helical" evidence="5">
    <location>
        <begin position="51"/>
        <end position="71"/>
    </location>
</feature>
<dbReference type="GO" id="GO:0022857">
    <property type="term" value="F:transmembrane transporter activity"/>
    <property type="evidence" value="ECO:0007669"/>
    <property type="project" value="InterPro"/>
</dbReference>
<dbReference type="Gene3D" id="1.20.1250.20">
    <property type="entry name" value="MFS general substrate transporter like domains"/>
    <property type="match status" value="1"/>
</dbReference>
<evidence type="ECO:0000256" key="1">
    <source>
        <dbReference type="ARBA" id="ARBA00004141"/>
    </source>
</evidence>
<dbReference type="EMBL" id="CAJNOH010000152">
    <property type="protein sequence ID" value="CAF0910727.1"/>
    <property type="molecule type" value="Genomic_DNA"/>
</dbReference>